<dbReference type="InterPro" id="IPR018314">
    <property type="entry name" value="RsmB/NOL1/NOP2-like_CS"/>
</dbReference>
<evidence type="ECO:0000256" key="4">
    <source>
        <dbReference type="ARBA" id="ARBA00022691"/>
    </source>
</evidence>
<reference evidence="8 9" key="1">
    <citation type="submission" date="2018-07" db="EMBL/GenBank/DDBJ databases">
        <title>High-quality-draft genome sequence of Gaiella occulta.</title>
        <authorList>
            <person name="Severino R."/>
            <person name="Froufe H.J.C."/>
            <person name="Rainey F.A."/>
            <person name="Barroso C."/>
            <person name="Albuquerque L."/>
            <person name="Lobo-Da-Cunha A."/>
            <person name="Da Costa M.S."/>
            <person name="Egas C."/>
        </authorList>
    </citation>
    <scope>NUCLEOTIDE SEQUENCE [LARGE SCALE GENOMIC DNA]</scope>
    <source>
        <strain evidence="8 9">F2-233</strain>
    </source>
</reference>
<dbReference type="PROSITE" id="PS51686">
    <property type="entry name" value="SAM_MT_RSMB_NOP"/>
    <property type="match status" value="1"/>
</dbReference>
<dbReference type="InterPro" id="IPR049560">
    <property type="entry name" value="MeTrfase_RsmB-F_NOP2_cat"/>
</dbReference>
<feature type="binding site" evidence="6">
    <location>
        <position position="292"/>
    </location>
    <ligand>
        <name>S-adenosyl-L-methionine</name>
        <dbReference type="ChEBI" id="CHEBI:59789"/>
    </ligand>
</feature>
<feature type="domain" description="SAM-dependent MTase RsmB/NOP-type" evidence="7">
    <location>
        <begin position="139"/>
        <end position="415"/>
    </location>
</feature>
<protein>
    <submittedName>
        <fullName evidence="8">tRNA and rRNA cytosine-C5-methylase</fullName>
    </submittedName>
</protein>
<dbReference type="SUPFAM" id="SSF53335">
    <property type="entry name" value="S-adenosyl-L-methionine-dependent methyltransferases"/>
    <property type="match status" value="1"/>
</dbReference>
<keyword evidence="4 6" id="KW-0949">S-adenosyl-L-methionine</keyword>
<evidence type="ECO:0000256" key="1">
    <source>
        <dbReference type="ARBA" id="ARBA00007494"/>
    </source>
</evidence>
<keyword evidence="9" id="KW-1185">Reference proteome</keyword>
<feature type="binding site" evidence="6">
    <location>
        <begin position="247"/>
        <end position="253"/>
    </location>
    <ligand>
        <name>S-adenosyl-L-methionine</name>
        <dbReference type="ChEBI" id="CHEBI:59789"/>
    </ligand>
</feature>
<dbReference type="PROSITE" id="PS01153">
    <property type="entry name" value="NOL1_NOP2_SUN"/>
    <property type="match status" value="1"/>
</dbReference>
<dbReference type="Pfam" id="PF01189">
    <property type="entry name" value="Methyltr_RsmB-F"/>
    <property type="match status" value="1"/>
</dbReference>
<dbReference type="GO" id="GO:0008173">
    <property type="term" value="F:RNA methyltransferase activity"/>
    <property type="evidence" value="ECO:0007669"/>
    <property type="project" value="InterPro"/>
</dbReference>
<proteinExistence type="inferred from homology"/>
<evidence type="ECO:0000313" key="9">
    <source>
        <dbReference type="Proteomes" id="UP000254134"/>
    </source>
</evidence>
<comment type="caution">
    <text evidence="8">The sequence shown here is derived from an EMBL/GenBank/DDBJ whole genome shotgun (WGS) entry which is preliminary data.</text>
</comment>
<dbReference type="Gene3D" id="3.40.50.150">
    <property type="entry name" value="Vaccinia Virus protein VP39"/>
    <property type="match status" value="1"/>
</dbReference>
<dbReference type="SUPFAM" id="SSF48013">
    <property type="entry name" value="NusB-like"/>
    <property type="match status" value="1"/>
</dbReference>
<feature type="active site" description="Nucleophile" evidence="6">
    <location>
        <position position="357"/>
    </location>
</feature>
<dbReference type="GO" id="GO:0003723">
    <property type="term" value="F:RNA binding"/>
    <property type="evidence" value="ECO:0007669"/>
    <property type="project" value="UniProtKB-UniRule"/>
</dbReference>
<evidence type="ECO:0000256" key="3">
    <source>
        <dbReference type="ARBA" id="ARBA00022679"/>
    </source>
</evidence>
<dbReference type="AlphaFoldDB" id="A0A7M2YWI6"/>
<comment type="similarity">
    <text evidence="1 6">Belongs to the class I-like SAM-binding methyltransferase superfamily. RsmB/NOP family.</text>
</comment>
<evidence type="ECO:0000259" key="7">
    <source>
        <dbReference type="PROSITE" id="PS51686"/>
    </source>
</evidence>
<dbReference type="PANTHER" id="PTHR22807">
    <property type="entry name" value="NOP2 YEAST -RELATED NOL1/NOP2/FMU SUN DOMAIN-CONTAINING"/>
    <property type="match status" value="1"/>
</dbReference>
<dbReference type="InterPro" id="IPR006027">
    <property type="entry name" value="NusB_RsmB_TIM44"/>
</dbReference>
<evidence type="ECO:0000256" key="5">
    <source>
        <dbReference type="ARBA" id="ARBA00022884"/>
    </source>
</evidence>
<dbReference type="InterPro" id="IPR029063">
    <property type="entry name" value="SAM-dependent_MTases_sf"/>
</dbReference>
<name>A0A7M2YWI6_9ACTN</name>
<organism evidence="8 9">
    <name type="scientific">Gaiella occulta</name>
    <dbReference type="NCBI Taxonomy" id="1002870"/>
    <lineage>
        <taxon>Bacteria</taxon>
        <taxon>Bacillati</taxon>
        <taxon>Actinomycetota</taxon>
        <taxon>Thermoleophilia</taxon>
        <taxon>Gaiellales</taxon>
        <taxon>Gaiellaceae</taxon>
        <taxon>Gaiella</taxon>
    </lineage>
</organism>
<dbReference type="RefSeq" id="WP_181813638.1">
    <property type="nucleotide sequence ID" value="NZ_QQZY01000006.1"/>
</dbReference>
<dbReference type="GO" id="GO:0006355">
    <property type="term" value="P:regulation of DNA-templated transcription"/>
    <property type="evidence" value="ECO:0007669"/>
    <property type="project" value="InterPro"/>
</dbReference>
<evidence type="ECO:0000256" key="2">
    <source>
        <dbReference type="ARBA" id="ARBA00022603"/>
    </source>
</evidence>
<dbReference type="CDD" id="cd02440">
    <property type="entry name" value="AdoMet_MTases"/>
    <property type="match status" value="1"/>
</dbReference>
<dbReference type="InterPro" id="IPR023267">
    <property type="entry name" value="RCMT"/>
</dbReference>
<dbReference type="Pfam" id="PF01029">
    <property type="entry name" value="NusB"/>
    <property type="match status" value="1"/>
</dbReference>
<dbReference type="Proteomes" id="UP000254134">
    <property type="component" value="Unassembled WGS sequence"/>
</dbReference>
<dbReference type="InterPro" id="IPR035926">
    <property type="entry name" value="NusB-like_sf"/>
</dbReference>
<keyword evidence="2 6" id="KW-0489">Methyltransferase</keyword>
<dbReference type="PRINTS" id="PR02008">
    <property type="entry name" value="RCMTFAMILY"/>
</dbReference>
<dbReference type="Gene3D" id="1.10.940.10">
    <property type="entry name" value="NusB-like"/>
    <property type="match status" value="1"/>
</dbReference>
<accession>A0A7M2YWI6</accession>
<gene>
    <name evidence="8" type="ORF">Gocc_2391</name>
</gene>
<dbReference type="InterPro" id="IPR001678">
    <property type="entry name" value="MeTrfase_RsmB-F_NOP2_dom"/>
</dbReference>
<feature type="binding site" evidence="6">
    <location>
        <position position="309"/>
    </location>
    <ligand>
        <name>S-adenosyl-L-methionine</name>
        <dbReference type="ChEBI" id="CHEBI:59789"/>
    </ligand>
</feature>
<dbReference type="PANTHER" id="PTHR22807:SF53">
    <property type="entry name" value="RIBOSOMAL RNA SMALL SUBUNIT METHYLTRANSFERASE B-RELATED"/>
    <property type="match status" value="1"/>
</dbReference>
<sequence length="415" mass="44775">MAPRPALISPARLAAFEVLRRVFEEEAYADRALRVAAERLDPRDAALARQLAYGAVQRARTLDHAIETLGRRPLRRLDAPVRAALRLGAYQLAFLDGVPRYAAVNESVELVRRAGLERAVAFTNAVLRRLAEGARELVEALPESTPAEAALRHSYPDWVAETWWRDLGADGARALMRAQNEPPETVVRLVRGTIDGTPDAGIPGAWHVDRVDGAALAEGRIWPQSRGSQLAGLAVGSRAGERVLDLCAAPGGKATMLAGEVVAVELNEARARELEDNARRLGARGVTVVCADGRALPPALDGFDRALVDAPCSGLGVLAARPDLRWRSQPLAELQLELLQAAAARVRHGGTVVYSVCTINADECEAVVDASGLAVDPTLGEEWPRFRHQARPDFLRTLPHVHGGAGFFVARLRVP</sequence>
<evidence type="ECO:0000256" key="6">
    <source>
        <dbReference type="PROSITE-ProRule" id="PRU01023"/>
    </source>
</evidence>
<evidence type="ECO:0000313" key="8">
    <source>
        <dbReference type="EMBL" id="RDI73827.1"/>
    </source>
</evidence>
<keyword evidence="5 6" id="KW-0694">RNA-binding</keyword>
<keyword evidence="3 6" id="KW-0808">Transferase</keyword>
<dbReference type="GO" id="GO:0001510">
    <property type="term" value="P:RNA methylation"/>
    <property type="evidence" value="ECO:0007669"/>
    <property type="project" value="InterPro"/>
</dbReference>
<feature type="binding site" evidence="6">
    <location>
        <position position="265"/>
    </location>
    <ligand>
        <name>S-adenosyl-L-methionine</name>
        <dbReference type="ChEBI" id="CHEBI:59789"/>
    </ligand>
</feature>
<reference evidence="9" key="2">
    <citation type="journal article" date="2019" name="MicrobiologyOpen">
        <title>High-quality draft genome sequence of Gaiella occulta isolated from a 150 meter deep mineral water borehole and comparison with the genome sequences of other deep-branching lineages of the phylum Actinobacteria.</title>
        <authorList>
            <person name="Severino R."/>
            <person name="Froufe H.J.C."/>
            <person name="Barroso C."/>
            <person name="Albuquerque L."/>
            <person name="Lobo-da-Cunha A."/>
            <person name="da Costa M.S."/>
            <person name="Egas C."/>
        </authorList>
    </citation>
    <scope>NUCLEOTIDE SEQUENCE [LARGE SCALE GENOMIC DNA]</scope>
    <source>
        <strain evidence="9">F2-233</strain>
    </source>
</reference>
<dbReference type="EMBL" id="QQZY01000006">
    <property type="protein sequence ID" value="RDI73827.1"/>
    <property type="molecule type" value="Genomic_DNA"/>
</dbReference>